<dbReference type="Pfam" id="PF02152">
    <property type="entry name" value="FolB"/>
    <property type="match status" value="1"/>
</dbReference>
<protein>
    <submittedName>
        <fullName evidence="2">Dihydroneopterin aldolase</fullName>
    </submittedName>
</protein>
<dbReference type="GO" id="GO:0006760">
    <property type="term" value="P:folic acid-containing compound metabolic process"/>
    <property type="evidence" value="ECO:0007669"/>
    <property type="project" value="InterPro"/>
</dbReference>
<dbReference type="OrthoDB" id="7594733at2"/>
<dbReference type="GO" id="GO:0004150">
    <property type="term" value="F:dihydroneopterin aldolase activity"/>
    <property type="evidence" value="ECO:0007669"/>
    <property type="project" value="InterPro"/>
</dbReference>
<dbReference type="InterPro" id="IPR043133">
    <property type="entry name" value="GTP-CH-I_C/QueF"/>
</dbReference>
<gene>
    <name evidence="2" type="ORF">FJQ54_02120</name>
</gene>
<evidence type="ECO:0000313" key="3">
    <source>
        <dbReference type="Proteomes" id="UP000319897"/>
    </source>
</evidence>
<dbReference type="SMART" id="SM00905">
    <property type="entry name" value="FolB"/>
    <property type="match status" value="1"/>
</dbReference>
<evidence type="ECO:0000313" key="2">
    <source>
        <dbReference type="EMBL" id="TPE63678.1"/>
    </source>
</evidence>
<dbReference type="RefSeq" id="WP_140926682.1">
    <property type="nucleotide sequence ID" value="NZ_VFSU01000011.1"/>
</dbReference>
<dbReference type="Proteomes" id="UP000319897">
    <property type="component" value="Unassembled WGS sequence"/>
</dbReference>
<dbReference type="InterPro" id="IPR006157">
    <property type="entry name" value="FolB_dom"/>
</dbReference>
<dbReference type="EMBL" id="VFSU01000011">
    <property type="protein sequence ID" value="TPE63678.1"/>
    <property type="molecule type" value="Genomic_DNA"/>
</dbReference>
<keyword evidence="3" id="KW-1185">Reference proteome</keyword>
<dbReference type="Gene3D" id="3.30.1130.10">
    <property type="match status" value="1"/>
</dbReference>
<proteinExistence type="predicted"/>
<organism evidence="2 3">
    <name type="scientific">Sandaracinobacter neustonicus</name>
    <dbReference type="NCBI Taxonomy" id="1715348"/>
    <lineage>
        <taxon>Bacteria</taxon>
        <taxon>Pseudomonadati</taxon>
        <taxon>Pseudomonadota</taxon>
        <taxon>Alphaproteobacteria</taxon>
        <taxon>Sphingomonadales</taxon>
        <taxon>Sphingosinicellaceae</taxon>
        <taxon>Sandaracinobacter</taxon>
    </lineage>
</organism>
<dbReference type="SUPFAM" id="SSF55620">
    <property type="entry name" value="Tetrahydrobiopterin biosynthesis enzymes-like"/>
    <property type="match status" value="1"/>
</dbReference>
<sequence>MTVIPLTDGRQPALAPRTHEVFLEELELLADIGFHDFEVGTPQRLLATVHVRIDLAHWPEADTREASWNYDFIRGGIQGLLKGRRFNLQETLAQEIFDMVASRPGVAGLTITLRKPDVYPDARSVGVTLSSD</sequence>
<evidence type="ECO:0000259" key="1">
    <source>
        <dbReference type="SMART" id="SM00905"/>
    </source>
</evidence>
<accession>A0A501XSN3</accession>
<reference evidence="2 3" key="1">
    <citation type="submission" date="2019-06" db="EMBL/GenBank/DDBJ databases">
        <authorList>
            <person name="Lee I."/>
            <person name="Jang G.I."/>
            <person name="Hwang C.Y."/>
        </authorList>
    </citation>
    <scope>NUCLEOTIDE SEQUENCE [LARGE SCALE GENOMIC DNA]</scope>
    <source>
        <strain evidence="2 3">PAMC 28131</strain>
    </source>
</reference>
<feature type="domain" description="Dihydroneopterin aldolase/epimerase" evidence="1">
    <location>
        <begin position="21"/>
        <end position="131"/>
    </location>
</feature>
<name>A0A501XSN3_9SPHN</name>
<comment type="caution">
    <text evidence="2">The sequence shown here is derived from an EMBL/GenBank/DDBJ whole genome shotgun (WGS) entry which is preliminary data.</text>
</comment>
<dbReference type="AlphaFoldDB" id="A0A501XSN3"/>